<dbReference type="AlphaFoldDB" id="A0A2B4SDC3"/>
<protein>
    <submittedName>
        <fullName evidence="2">Uncharacterized protein</fullName>
    </submittedName>
</protein>
<evidence type="ECO:0000256" key="1">
    <source>
        <dbReference type="SAM" id="MobiDB-lite"/>
    </source>
</evidence>
<sequence>MSWNRTSYIKYPEFKQKASIPRDELDAVVARLSAPKPADTEKANEANEKLLNKEQIDEMLERLANTEKNREKTPERQRIGAAKVMGIVNSYAWIDGRLLKNRITRADGNCEFLVIKSREDQLQQDRIRKFSPNYLSTLFIYIMTSQPWGTITKPPFELGYQKLSEEEIESMVERLSRPKTAPQESKRRPRPAIEKRELSSDDVNAMVARLAHKETNFEKTPDTQRVHRFKNEWGATLNSYAWNGCNHQAILCGEESP</sequence>
<keyword evidence="3" id="KW-1185">Reference proteome</keyword>
<gene>
    <name evidence="2" type="ORF">AWC38_SpisGene8788</name>
</gene>
<organism evidence="2 3">
    <name type="scientific">Stylophora pistillata</name>
    <name type="common">Smooth cauliflower coral</name>
    <dbReference type="NCBI Taxonomy" id="50429"/>
    <lineage>
        <taxon>Eukaryota</taxon>
        <taxon>Metazoa</taxon>
        <taxon>Cnidaria</taxon>
        <taxon>Anthozoa</taxon>
        <taxon>Hexacorallia</taxon>
        <taxon>Scleractinia</taxon>
        <taxon>Astrocoeniina</taxon>
        <taxon>Pocilloporidae</taxon>
        <taxon>Stylophora</taxon>
    </lineage>
</organism>
<feature type="region of interest" description="Disordered" evidence="1">
    <location>
        <begin position="171"/>
        <end position="198"/>
    </location>
</feature>
<dbReference type="Proteomes" id="UP000225706">
    <property type="component" value="Unassembled WGS sequence"/>
</dbReference>
<accession>A0A2B4SDC3</accession>
<proteinExistence type="predicted"/>
<comment type="caution">
    <text evidence="2">The sequence shown here is derived from an EMBL/GenBank/DDBJ whole genome shotgun (WGS) entry which is preliminary data.</text>
</comment>
<dbReference type="OrthoDB" id="10021290at2759"/>
<evidence type="ECO:0000313" key="3">
    <source>
        <dbReference type="Proteomes" id="UP000225706"/>
    </source>
</evidence>
<evidence type="ECO:0000313" key="2">
    <source>
        <dbReference type="EMBL" id="PFX26532.1"/>
    </source>
</evidence>
<reference evidence="3" key="1">
    <citation type="journal article" date="2017" name="bioRxiv">
        <title>Comparative analysis of the genomes of Stylophora pistillata and Acropora digitifera provides evidence for extensive differences between species of corals.</title>
        <authorList>
            <person name="Voolstra C.R."/>
            <person name="Li Y."/>
            <person name="Liew Y.J."/>
            <person name="Baumgarten S."/>
            <person name="Zoccola D."/>
            <person name="Flot J.-F."/>
            <person name="Tambutte S."/>
            <person name="Allemand D."/>
            <person name="Aranda M."/>
        </authorList>
    </citation>
    <scope>NUCLEOTIDE SEQUENCE [LARGE SCALE GENOMIC DNA]</scope>
</reference>
<name>A0A2B4SDC3_STYPI</name>
<dbReference type="EMBL" id="LSMT01000123">
    <property type="protein sequence ID" value="PFX26532.1"/>
    <property type="molecule type" value="Genomic_DNA"/>
</dbReference>